<evidence type="ECO:0000256" key="8">
    <source>
        <dbReference type="ARBA" id="ARBA00023054"/>
    </source>
</evidence>
<evidence type="ECO:0000256" key="13">
    <source>
        <dbReference type="ARBA" id="ARBA00031733"/>
    </source>
</evidence>
<evidence type="ECO:0000256" key="11">
    <source>
        <dbReference type="ARBA" id="ARBA00023273"/>
    </source>
</evidence>
<dbReference type="PANTHER" id="PTHR35249">
    <property type="entry name" value="DYNEIN REGULATORY COMPLEX SUBUNIT 7"/>
    <property type="match status" value="1"/>
</dbReference>
<feature type="region of interest" description="Disordered" evidence="14">
    <location>
        <begin position="1"/>
        <end position="40"/>
    </location>
</feature>
<protein>
    <recommendedName>
        <fullName evidence="3">Dynein regulatory complex subunit 7</fullName>
    </recommendedName>
    <alternativeName>
        <fullName evidence="12">Coiled-coil domain-containing protein 135</fullName>
    </alternativeName>
    <alternativeName>
        <fullName evidence="13">Coiled-coil domain-containing protein lobo homolog</fullName>
    </alternativeName>
</protein>
<evidence type="ECO:0000313" key="19">
    <source>
        <dbReference type="RefSeq" id="XP_030643525.1"/>
    </source>
</evidence>
<feature type="domain" description="Dynein regulatory complex subunit 7 C-terminal" evidence="17">
    <location>
        <begin position="740"/>
        <end position="848"/>
    </location>
</feature>
<name>A0A6J2WDH5_CHACN</name>
<dbReference type="Pfam" id="PF24656">
    <property type="entry name" value="CEPT76_peptidase"/>
    <property type="match status" value="1"/>
</dbReference>
<dbReference type="Proteomes" id="UP000504632">
    <property type="component" value="Chromosome 1"/>
</dbReference>
<evidence type="ECO:0000256" key="6">
    <source>
        <dbReference type="ARBA" id="ARBA00022846"/>
    </source>
</evidence>
<keyword evidence="6" id="KW-0282">Flagellum</keyword>
<keyword evidence="5" id="KW-0221">Differentiation</keyword>
<feature type="domain" description="Dynein regulatory complex subunit 7 MORN" evidence="16">
    <location>
        <begin position="410"/>
        <end position="693"/>
    </location>
</feature>
<evidence type="ECO:0000259" key="15">
    <source>
        <dbReference type="Pfam" id="PF24656"/>
    </source>
</evidence>
<keyword evidence="11" id="KW-0966">Cell projection</keyword>
<dbReference type="InParanoid" id="A0A6J2WDH5"/>
<feature type="domain" description="CEP76/DRC7 peptidase-like" evidence="15">
    <location>
        <begin position="286"/>
        <end position="357"/>
    </location>
</feature>
<keyword evidence="4" id="KW-0963">Cytoplasm</keyword>
<dbReference type="PANTHER" id="PTHR35249:SF2">
    <property type="entry name" value="DYNEIN REGULATORY COMPLEX SUBUNIT 7"/>
    <property type="match status" value="1"/>
</dbReference>
<comment type="subcellular location">
    <subcellularLocation>
        <location evidence="1">Cytoplasm</location>
        <location evidence="1">Cytoskeleton</location>
        <location evidence="1">Flagellum axoneme</location>
    </subcellularLocation>
</comment>
<dbReference type="GeneID" id="115823587"/>
<dbReference type="CTD" id="555782"/>
<feature type="compositionally biased region" description="Acidic residues" evidence="14">
    <location>
        <begin position="8"/>
        <end position="27"/>
    </location>
</feature>
<dbReference type="InterPro" id="IPR056291">
    <property type="entry name" value="MORN_DRC7"/>
</dbReference>
<dbReference type="InterPro" id="IPR056290">
    <property type="entry name" value="CEPT76/DRC7_peptidase-like_dom"/>
</dbReference>
<feature type="compositionally biased region" description="Basic and acidic residues" evidence="14">
    <location>
        <begin position="30"/>
        <end position="40"/>
    </location>
</feature>
<dbReference type="OrthoDB" id="10262874at2759"/>
<dbReference type="RefSeq" id="XP_030643525.1">
    <property type="nucleotide sequence ID" value="XM_030787665.1"/>
</dbReference>
<proteinExistence type="inferred from homology"/>
<dbReference type="InterPro" id="IPR038765">
    <property type="entry name" value="Papain-like_cys_pep_sf"/>
</dbReference>
<evidence type="ECO:0000256" key="9">
    <source>
        <dbReference type="ARBA" id="ARBA00023069"/>
    </source>
</evidence>
<evidence type="ECO:0000256" key="12">
    <source>
        <dbReference type="ARBA" id="ARBA00031627"/>
    </source>
</evidence>
<evidence type="ECO:0000313" key="18">
    <source>
        <dbReference type="Proteomes" id="UP000504632"/>
    </source>
</evidence>
<dbReference type="AlphaFoldDB" id="A0A6J2WDH5"/>
<keyword evidence="8" id="KW-0175">Coiled coil</keyword>
<gene>
    <name evidence="19" type="primary">ccdc135</name>
</gene>
<dbReference type="InterPro" id="IPR033551">
    <property type="entry name" value="DRC7/lobo"/>
</dbReference>
<evidence type="ECO:0000256" key="5">
    <source>
        <dbReference type="ARBA" id="ARBA00022782"/>
    </source>
</evidence>
<dbReference type="GO" id="GO:0030317">
    <property type="term" value="P:flagellated sperm motility"/>
    <property type="evidence" value="ECO:0007669"/>
    <property type="project" value="TreeGrafter"/>
</dbReference>
<feature type="region of interest" description="Disordered" evidence="14">
    <location>
        <begin position="215"/>
        <end position="277"/>
    </location>
</feature>
<evidence type="ECO:0000256" key="14">
    <source>
        <dbReference type="SAM" id="MobiDB-lite"/>
    </source>
</evidence>
<evidence type="ECO:0000256" key="3">
    <source>
        <dbReference type="ARBA" id="ARBA00021303"/>
    </source>
</evidence>
<evidence type="ECO:0000259" key="17">
    <source>
        <dbReference type="Pfam" id="PF24671"/>
    </source>
</evidence>
<dbReference type="SUPFAM" id="SSF54001">
    <property type="entry name" value="Cysteine proteinases"/>
    <property type="match status" value="1"/>
</dbReference>
<sequence length="849" mass="99660">MEVPSEIELSEDVAGQEEKANEEEDGLEQLQRDPQEVEDTLRDTQITPEVLNMLRQDHHVDLSQCPDSYKENSKQEKLLLAIAENFRSQYAHLYPDRKPLLMCPRNECGVQKFVSTTLRPTLLSHPELYSWEGCASFVSEFLSMKPLEPPFDPPRHLFSPALVLQTQRGTCFDFSTLLCSLLLGAGYDAYCVSGYAVKDICLLNQSRQECPLLVPPEKRKTEEQKQEMRKYSVKPPRDLRSSFKQQQEARRQAETEAAVHKERQEAEREQEERERPPPDSLLGLRVHCWVLVLCGKRKVPENFFIDPLTGKSYATTNENFLGIESVWNHQNYWVNMQDCRFGCAKMTYDLGDAEKWEYLLFGPTSQSQQLIREQQDIENEDETDEALFEMPQSWVSPIYISQEDMESRCPGGTKVTQYRKAKLEKFAPYLLKDGLVTRLSVYDDLDCTQLKTVKEWYKNRHDHLEEKELEKTSNVTVEHFSPGRNDALKRHRYTTLIPENERQMDFYSTARVDGLASRVETPFEMTETFEDRPDFLCYRHVIFGKWPDVSKGGMVPDQGQRPLQKVVERFHRDKSKPASKDVAERSFLVSEGWIEVTYHLEDDRIIPGWHIFVKPQDSRNSLNQPTFNSEMVSSFQVDPFAKPYKELFLYEMLMSLMKEEENVILRTRESEHEIKAILTLREQENSNTELHTSIYNTTKHEKARTLWREQERKAKEEHQGLKEKERDYLAPYLSKHGNPESLTQQAAIQIRADCLADLKQHLTRHANVIQARYEKETQQLQMKQQWFQKNQLHITKEEETEYLAYCSGAMLRIRVLKQRLNRHKEEASQRYQALDEKLRRDPRLANHLW</sequence>
<comment type="similarity">
    <text evidence="2">Belongs to the DRC7 family.</text>
</comment>
<keyword evidence="7" id="KW-0744">Spermatogenesis</keyword>
<evidence type="ECO:0000256" key="10">
    <source>
        <dbReference type="ARBA" id="ARBA00023212"/>
    </source>
</evidence>
<dbReference type="Pfam" id="PF24667">
    <property type="entry name" value="MORN_DRC7"/>
    <property type="match status" value="1"/>
</dbReference>
<dbReference type="GO" id="GO:0030154">
    <property type="term" value="P:cell differentiation"/>
    <property type="evidence" value="ECO:0007669"/>
    <property type="project" value="UniProtKB-KW"/>
</dbReference>
<keyword evidence="18" id="KW-1185">Reference proteome</keyword>
<dbReference type="GO" id="GO:0007283">
    <property type="term" value="P:spermatogenesis"/>
    <property type="evidence" value="ECO:0007669"/>
    <property type="project" value="UniProtKB-KW"/>
</dbReference>
<dbReference type="GO" id="GO:0031514">
    <property type="term" value="C:motile cilium"/>
    <property type="evidence" value="ECO:0007669"/>
    <property type="project" value="TreeGrafter"/>
</dbReference>
<evidence type="ECO:0000256" key="4">
    <source>
        <dbReference type="ARBA" id="ARBA00022490"/>
    </source>
</evidence>
<keyword evidence="9" id="KW-0969">Cilium</keyword>
<dbReference type="InterPro" id="IPR056292">
    <property type="entry name" value="DRC7_C"/>
</dbReference>
<evidence type="ECO:0000256" key="1">
    <source>
        <dbReference type="ARBA" id="ARBA00004611"/>
    </source>
</evidence>
<organism evidence="18 19">
    <name type="scientific">Chanos chanos</name>
    <name type="common">Milkfish</name>
    <name type="synonym">Mugil chanos</name>
    <dbReference type="NCBI Taxonomy" id="29144"/>
    <lineage>
        <taxon>Eukaryota</taxon>
        <taxon>Metazoa</taxon>
        <taxon>Chordata</taxon>
        <taxon>Craniata</taxon>
        <taxon>Vertebrata</taxon>
        <taxon>Euteleostomi</taxon>
        <taxon>Actinopterygii</taxon>
        <taxon>Neopterygii</taxon>
        <taxon>Teleostei</taxon>
        <taxon>Ostariophysi</taxon>
        <taxon>Gonorynchiformes</taxon>
        <taxon>Chanidae</taxon>
        <taxon>Chanos</taxon>
    </lineage>
</organism>
<evidence type="ECO:0000259" key="16">
    <source>
        <dbReference type="Pfam" id="PF24667"/>
    </source>
</evidence>
<keyword evidence="10" id="KW-0206">Cytoskeleton</keyword>
<evidence type="ECO:0000256" key="7">
    <source>
        <dbReference type="ARBA" id="ARBA00022871"/>
    </source>
</evidence>
<accession>A0A6J2WDH5</accession>
<evidence type="ECO:0000256" key="2">
    <source>
        <dbReference type="ARBA" id="ARBA00010738"/>
    </source>
</evidence>
<dbReference type="Pfam" id="PF24671">
    <property type="entry name" value="DRC7_C"/>
    <property type="match status" value="1"/>
</dbReference>
<feature type="compositionally biased region" description="Basic and acidic residues" evidence="14">
    <location>
        <begin position="216"/>
        <end position="277"/>
    </location>
</feature>
<reference evidence="19" key="1">
    <citation type="submission" date="2025-08" db="UniProtKB">
        <authorList>
            <consortium name="RefSeq"/>
        </authorList>
    </citation>
    <scope>IDENTIFICATION</scope>
</reference>